<dbReference type="InParanoid" id="K1Q1G4"/>
<proteinExistence type="inferred from homology"/>
<reference evidence="10" key="1">
    <citation type="journal article" date="2012" name="Nature">
        <title>The oyster genome reveals stress adaptation and complexity of shell formation.</title>
        <authorList>
            <person name="Zhang G."/>
            <person name="Fang X."/>
            <person name="Guo X."/>
            <person name="Li L."/>
            <person name="Luo R."/>
            <person name="Xu F."/>
            <person name="Yang P."/>
            <person name="Zhang L."/>
            <person name="Wang X."/>
            <person name="Qi H."/>
            <person name="Xiong Z."/>
            <person name="Que H."/>
            <person name="Xie Y."/>
            <person name="Holland P.W."/>
            <person name="Paps J."/>
            <person name="Zhu Y."/>
            <person name="Wu F."/>
            <person name="Chen Y."/>
            <person name="Wang J."/>
            <person name="Peng C."/>
            <person name="Meng J."/>
            <person name="Yang L."/>
            <person name="Liu J."/>
            <person name="Wen B."/>
            <person name="Zhang N."/>
            <person name="Huang Z."/>
            <person name="Zhu Q."/>
            <person name="Feng Y."/>
            <person name="Mount A."/>
            <person name="Hedgecock D."/>
            <person name="Xu Z."/>
            <person name="Liu Y."/>
            <person name="Domazet-Loso T."/>
            <person name="Du Y."/>
            <person name="Sun X."/>
            <person name="Zhang S."/>
            <person name="Liu B."/>
            <person name="Cheng P."/>
            <person name="Jiang X."/>
            <person name="Li J."/>
            <person name="Fan D."/>
            <person name="Wang W."/>
            <person name="Fu W."/>
            <person name="Wang T."/>
            <person name="Wang B."/>
            <person name="Zhang J."/>
            <person name="Peng Z."/>
            <person name="Li Y."/>
            <person name="Li N."/>
            <person name="Wang J."/>
            <person name="Chen M."/>
            <person name="He Y."/>
            <person name="Tan F."/>
            <person name="Song X."/>
            <person name="Zheng Q."/>
            <person name="Huang R."/>
            <person name="Yang H."/>
            <person name="Du X."/>
            <person name="Chen L."/>
            <person name="Yang M."/>
            <person name="Gaffney P.M."/>
            <person name="Wang S."/>
            <person name="Luo L."/>
            <person name="She Z."/>
            <person name="Ming Y."/>
            <person name="Huang W."/>
            <person name="Zhang S."/>
            <person name="Huang B."/>
            <person name="Zhang Y."/>
            <person name="Qu T."/>
            <person name="Ni P."/>
            <person name="Miao G."/>
            <person name="Wang J."/>
            <person name="Wang Q."/>
            <person name="Steinberg C.E."/>
            <person name="Wang H."/>
            <person name="Li N."/>
            <person name="Qian L."/>
            <person name="Zhang G."/>
            <person name="Li Y."/>
            <person name="Yang H."/>
            <person name="Liu X."/>
            <person name="Wang J."/>
            <person name="Yin Y."/>
            <person name="Wang J."/>
        </authorList>
    </citation>
    <scope>NUCLEOTIDE SEQUENCE [LARGE SCALE GENOMIC DNA]</scope>
    <source>
        <strain evidence="10">05x7-T-G4-1.051#20</strain>
    </source>
</reference>
<gene>
    <name evidence="10" type="ORF">CGI_10024524</name>
</gene>
<keyword evidence="6" id="KW-0687">Ribonucleoprotein</keyword>
<keyword evidence="4" id="KW-0175">Coiled coil</keyword>
<evidence type="ECO:0000313" key="10">
    <source>
        <dbReference type="EMBL" id="EKC30292.1"/>
    </source>
</evidence>
<comment type="subcellular location">
    <subcellularLocation>
        <location evidence="1">Mitochondrion</location>
    </subcellularLocation>
</comment>
<evidence type="ECO:0000256" key="8">
    <source>
        <dbReference type="ARBA" id="ARBA00039444"/>
    </source>
</evidence>
<dbReference type="GO" id="GO:0005762">
    <property type="term" value="C:mitochondrial large ribosomal subunit"/>
    <property type="evidence" value="ECO:0007669"/>
    <property type="project" value="TreeGrafter"/>
</dbReference>
<keyword evidence="5" id="KW-0496">Mitochondrion</keyword>
<keyword evidence="2" id="KW-0809">Transit peptide</keyword>
<evidence type="ECO:0000256" key="2">
    <source>
        <dbReference type="ARBA" id="ARBA00022946"/>
    </source>
</evidence>
<dbReference type="EMBL" id="JH818600">
    <property type="protein sequence ID" value="EKC30292.1"/>
    <property type="molecule type" value="Genomic_DNA"/>
</dbReference>
<comment type="similarity">
    <text evidence="7">Belongs to the phosphatidylethanolamine-binding protein family. Mitochondrion-specific ribosomal protein mL38 subfamily.</text>
</comment>
<evidence type="ECO:0000256" key="4">
    <source>
        <dbReference type="ARBA" id="ARBA00023054"/>
    </source>
</evidence>
<dbReference type="CDD" id="cd00866">
    <property type="entry name" value="PEBP_euk"/>
    <property type="match status" value="1"/>
</dbReference>
<dbReference type="PANTHER" id="PTHR11362:SF133">
    <property type="entry name" value="LARGE RIBOSOMAL SUBUNIT PROTEIN ML38"/>
    <property type="match status" value="1"/>
</dbReference>
<dbReference type="Gene3D" id="3.90.280.10">
    <property type="entry name" value="PEBP-like"/>
    <property type="match status" value="2"/>
</dbReference>
<evidence type="ECO:0000256" key="5">
    <source>
        <dbReference type="ARBA" id="ARBA00023128"/>
    </source>
</evidence>
<dbReference type="AlphaFoldDB" id="K1Q1G4"/>
<evidence type="ECO:0000256" key="6">
    <source>
        <dbReference type="ARBA" id="ARBA00023274"/>
    </source>
</evidence>
<accession>K1Q1G4</accession>
<evidence type="ECO:0000256" key="1">
    <source>
        <dbReference type="ARBA" id="ARBA00004173"/>
    </source>
</evidence>
<evidence type="ECO:0000256" key="9">
    <source>
        <dbReference type="ARBA" id="ARBA00041206"/>
    </source>
</evidence>
<evidence type="ECO:0000256" key="7">
    <source>
        <dbReference type="ARBA" id="ARBA00038016"/>
    </source>
</evidence>
<dbReference type="InterPro" id="IPR035810">
    <property type="entry name" value="PEBP_euk"/>
</dbReference>
<dbReference type="HOGENOM" id="CLU_543201_0_0_1"/>
<sequence>MDSTGLAILAVTVLVMEAIVLVKPGVSTCSTDVKKYTEKPCLEYTKKAATNTSTYWFGTNYNAVCPKGSATSFNCTNSRQGTADSIASRLQLDLSQLDRTVNITYTHGEGSYQSCGSKFRVWNGNYIEVQPGDGVYKAYDVHQFPRIQWHAAKSELDSLIVYDVGNLYVHGIYVNIVHGEISSGQVLKSYLHPIPPQTEPNPFAFLVFKQSSSLSVSDATKQMLLQTTDLAAITKTLELTGPVALNWINVVRDPYAIEGLVDLHIADLCPYLETEALLKHNRSFIHSVTLLDVALSVTFNPSATTYTSCCSTHTVTAKTVTLKSLTPTYVDTADVRTEAAPTISFYKAGLISLNRVADTYTLICIDPDVSKSHSPIIHWMVTNIPDGNIQNGQTVLPYIGPMPPPGKNHTYFFLLYKQPSPVDASTVDGYAGPHCQGRCLFDINRFVADNHMTLSGARWMIAHNDAYIRHLYVTQRGMDEHAICHGVSGYSANCHESVVVVG</sequence>
<name>K1Q1G4_MAGGI</name>
<evidence type="ECO:0000256" key="3">
    <source>
        <dbReference type="ARBA" id="ARBA00022980"/>
    </source>
</evidence>
<dbReference type="PANTHER" id="PTHR11362">
    <property type="entry name" value="PHOSPHATIDYLETHANOLAMINE-BINDING PROTEIN"/>
    <property type="match status" value="1"/>
</dbReference>
<dbReference type="InterPro" id="IPR008914">
    <property type="entry name" value="PEBP"/>
</dbReference>
<keyword evidence="3" id="KW-0689">Ribosomal protein</keyword>
<dbReference type="InterPro" id="IPR036610">
    <property type="entry name" value="PEBP-like_sf"/>
</dbReference>
<dbReference type="Pfam" id="PF01161">
    <property type="entry name" value="PBP"/>
    <property type="match status" value="1"/>
</dbReference>
<organism evidence="10">
    <name type="scientific">Magallana gigas</name>
    <name type="common">Pacific oyster</name>
    <name type="synonym">Crassostrea gigas</name>
    <dbReference type="NCBI Taxonomy" id="29159"/>
    <lineage>
        <taxon>Eukaryota</taxon>
        <taxon>Metazoa</taxon>
        <taxon>Spiralia</taxon>
        <taxon>Lophotrochozoa</taxon>
        <taxon>Mollusca</taxon>
        <taxon>Bivalvia</taxon>
        <taxon>Autobranchia</taxon>
        <taxon>Pteriomorphia</taxon>
        <taxon>Ostreida</taxon>
        <taxon>Ostreoidea</taxon>
        <taxon>Ostreidae</taxon>
        <taxon>Magallana</taxon>
    </lineage>
</organism>
<protein>
    <recommendedName>
        <fullName evidence="8">Large ribosomal subunit protein mL38</fullName>
    </recommendedName>
    <alternativeName>
        <fullName evidence="9">39S ribosomal protein L38, mitochondrial</fullName>
    </alternativeName>
</protein>
<dbReference type="SUPFAM" id="SSF49777">
    <property type="entry name" value="PEBP-like"/>
    <property type="match status" value="2"/>
</dbReference>